<protein>
    <submittedName>
        <fullName evidence="7">NAD(P)H-dependent oxidoreductase subunit E</fullName>
    </submittedName>
</protein>
<dbReference type="PIRSF" id="PIRSF000216">
    <property type="entry name" value="NADH_DH_24kDa"/>
    <property type="match status" value="1"/>
</dbReference>
<sequence>MLLENDILNILSKYNNQRENILFILKEIQNNDEDKEIKEEYCKIISREMNITLAKIYEMITFYSMFSTSKQGKYVIEFCGSGPCYVSKSKDIVDYLQEKLEIKIGETTTDNMFTLKSSSCMGSCDISPVIKIGDQVYGNLTRKKVDEIIEGLLI</sequence>
<evidence type="ECO:0000313" key="8">
    <source>
        <dbReference type="Proteomes" id="UP000767334"/>
    </source>
</evidence>
<evidence type="ECO:0000256" key="5">
    <source>
        <dbReference type="ARBA" id="ARBA00023014"/>
    </source>
</evidence>
<dbReference type="Gene3D" id="1.10.10.1590">
    <property type="entry name" value="NADH-quinone oxidoreductase subunit E"/>
    <property type="match status" value="1"/>
</dbReference>
<dbReference type="InterPro" id="IPR002023">
    <property type="entry name" value="NuoE-like"/>
</dbReference>
<gene>
    <name evidence="7" type="ORF">H6A19_06435</name>
</gene>
<evidence type="ECO:0000256" key="4">
    <source>
        <dbReference type="ARBA" id="ARBA00023004"/>
    </source>
</evidence>
<dbReference type="PANTHER" id="PTHR43342">
    <property type="entry name" value="NADH-QUINONE OXIDOREDUCTASE, E SUBUNIT"/>
    <property type="match status" value="1"/>
</dbReference>
<dbReference type="InterPro" id="IPR041921">
    <property type="entry name" value="NuoE_N"/>
</dbReference>
<dbReference type="InterPro" id="IPR042128">
    <property type="entry name" value="NuoE_dom"/>
</dbReference>
<accession>A0ABS2FES5</accession>
<keyword evidence="2" id="KW-0001">2Fe-2S</keyword>
<evidence type="ECO:0000256" key="2">
    <source>
        <dbReference type="ARBA" id="ARBA00022714"/>
    </source>
</evidence>
<dbReference type="Gene3D" id="3.40.30.10">
    <property type="entry name" value="Glutaredoxin"/>
    <property type="match status" value="1"/>
</dbReference>
<keyword evidence="3" id="KW-0479">Metal-binding</keyword>
<dbReference type="SUPFAM" id="SSF52833">
    <property type="entry name" value="Thioredoxin-like"/>
    <property type="match status" value="1"/>
</dbReference>
<keyword evidence="4" id="KW-0408">Iron</keyword>
<dbReference type="EMBL" id="JACJLL010000029">
    <property type="protein sequence ID" value="MBM6818978.1"/>
    <property type="molecule type" value="Genomic_DNA"/>
</dbReference>
<dbReference type="PANTHER" id="PTHR43342:SF1">
    <property type="entry name" value="BIFURCATING [FEFE] HYDROGENASE GAMMA SUBUNIT"/>
    <property type="match status" value="1"/>
</dbReference>
<evidence type="ECO:0000256" key="6">
    <source>
        <dbReference type="ARBA" id="ARBA00034078"/>
    </source>
</evidence>
<comment type="caution">
    <text evidence="7">The sequence shown here is derived from an EMBL/GenBank/DDBJ whole genome shotgun (WGS) entry which is preliminary data.</text>
</comment>
<dbReference type="Proteomes" id="UP000767334">
    <property type="component" value="Unassembled WGS sequence"/>
</dbReference>
<dbReference type="Pfam" id="PF01257">
    <property type="entry name" value="2Fe-2S_thioredx"/>
    <property type="match status" value="1"/>
</dbReference>
<dbReference type="RefSeq" id="WP_148324073.1">
    <property type="nucleotide sequence ID" value="NZ_JACJLL010000029.1"/>
</dbReference>
<comment type="similarity">
    <text evidence="1">Belongs to the complex I 24 kDa subunit family.</text>
</comment>
<evidence type="ECO:0000313" key="7">
    <source>
        <dbReference type="EMBL" id="MBM6818978.1"/>
    </source>
</evidence>
<evidence type="ECO:0000256" key="1">
    <source>
        <dbReference type="ARBA" id="ARBA00010643"/>
    </source>
</evidence>
<organism evidence="7 8">
    <name type="scientific">Clostridium saudiense</name>
    <dbReference type="NCBI Taxonomy" id="1414720"/>
    <lineage>
        <taxon>Bacteria</taxon>
        <taxon>Bacillati</taxon>
        <taxon>Bacillota</taxon>
        <taxon>Clostridia</taxon>
        <taxon>Eubacteriales</taxon>
        <taxon>Clostridiaceae</taxon>
        <taxon>Clostridium</taxon>
    </lineage>
</organism>
<evidence type="ECO:0000256" key="3">
    <source>
        <dbReference type="ARBA" id="ARBA00022723"/>
    </source>
</evidence>
<proteinExistence type="inferred from homology"/>
<reference evidence="7 8" key="1">
    <citation type="journal article" date="2021" name="Sci. Rep.">
        <title>The distribution of antibiotic resistance genes in chicken gut microbiota commensals.</title>
        <authorList>
            <person name="Juricova H."/>
            <person name="Matiasovicova J."/>
            <person name="Kubasova T."/>
            <person name="Cejkova D."/>
            <person name="Rychlik I."/>
        </authorList>
    </citation>
    <scope>NUCLEOTIDE SEQUENCE [LARGE SCALE GENOMIC DNA]</scope>
    <source>
        <strain evidence="7 8">An435</strain>
    </source>
</reference>
<name>A0ABS2FES5_9CLOT</name>
<keyword evidence="5" id="KW-0411">Iron-sulfur</keyword>
<comment type="cofactor">
    <cofactor evidence="6">
        <name>[2Fe-2S] cluster</name>
        <dbReference type="ChEBI" id="CHEBI:190135"/>
    </cofactor>
</comment>
<keyword evidence="8" id="KW-1185">Reference proteome</keyword>
<dbReference type="CDD" id="cd03064">
    <property type="entry name" value="TRX_Fd_NuoE"/>
    <property type="match status" value="1"/>
</dbReference>
<dbReference type="InterPro" id="IPR036249">
    <property type="entry name" value="Thioredoxin-like_sf"/>
</dbReference>
<dbReference type="InterPro" id="IPR028431">
    <property type="entry name" value="NADP_DH_HndA-like"/>
</dbReference>